<dbReference type="OrthoDB" id="9801735at2"/>
<keyword evidence="3" id="KW-1185">Reference proteome</keyword>
<dbReference type="InterPro" id="IPR002539">
    <property type="entry name" value="MaoC-like_dom"/>
</dbReference>
<dbReference type="InterPro" id="IPR029069">
    <property type="entry name" value="HotDog_dom_sf"/>
</dbReference>
<gene>
    <name evidence="2" type="ORF">EY643_12650</name>
</gene>
<evidence type="ECO:0000259" key="1">
    <source>
        <dbReference type="Pfam" id="PF01575"/>
    </source>
</evidence>
<dbReference type="KEGG" id="halc:EY643_12650"/>
<dbReference type="Pfam" id="PF01575">
    <property type="entry name" value="MaoC_dehydratas"/>
    <property type="match status" value="1"/>
</dbReference>
<evidence type="ECO:0000313" key="3">
    <source>
        <dbReference type="Proteomes" id="UP000326287"/>
    </source>
</evidence>
<dbReference type="CDD" id="cd03450">
    <property type="entry name" value="NodN"/>
    <property type="match status" value="1"/>
</dbReference>
<organism evidence="2 3">
    <name type="scientific">Halioglobus maricola</name>
    <dbReference type="NCBI Taxonomy" id="2601894"/>
    <lineage>
        <taxon>Bacteria</taxon>
        <taxon>Pseudomonadati</taxon>
        <taxon>Pseudomonadota</taxon>
        <taxon>Gammaproteobacteria</taxon>
        <taxon>Cellvibrionales</taxon>
        <taxon>Halieaceae</taxon>
        <taxon>Halioglobus</taxon>
    </lineage>
</organism>
<dbReference type="EMBL" id="CP036422">
    <property type="protein sequence ID" value="QFU76442.1"/>
    <property type="molecule type" value="Genomic_DNA"/>
</dbReference>
<dbReference type="AlphaFoldDB" id="A0A5P9NL18"/>
<reference evidence="2 3" key="1">
    <citation type="submission" date="2019-02" db="EMBL/GenBank/DDBJ databases">
        <authorList>
            <person name="Li S.-H."/>
        </authorList>
    </citation>
    <scope>NUCLEOTIDE SEQUENCE [LARGE SCALE GENOMIC DNA]</scope>
    <source>
        <strain evidence="2 3">IMCC14385</strain>
    </source>
</reference>
<dbReference type="RefSeq" id="WP_153239584.1">
    <property type="nucleotide sequence ID" value="NZ_CP036422.1"/>
</dbReference>
<proteinExistence type="predicted"/>
<dbReference type="Proteomes" id="UP000326287">
    <property type="component" value="Chromosome"/>
</dbReference>
<name>A0A5P9NL18_9GAMM</name>
<dbReference type="PANTHER" id="PTHR42993:SF1">
    <property type="entry name" value="MAOC-LIKE DEHYDRATASE DOMAIN-CONTAINING PROTEIN"/>
    <property type="match status" value="1"/>
</dbReference>
<dbReference type="PANTHER" id="PTHR42993">
    <property type="entry name" value="MAOC-LIKE DEHYDRATASE DOMAIN-CONTAINING PROTEIN"/>
    <property type="match status" value="1"/>
</dbReference>
<feature type="domain" description="MaoC-like" evidence="1">
    <location>
        <begin position="12"/>
        <end position="121"/>
    </location>
</feature>
<dbReference type="Gene3D" id="3.10.129.10">
    <property type="entry name" value="Hotdog Thioesterase"/>
    <property type="match status" value="1"/>
</dbReference>
<accession>A0A5P9NL18</accession>
<dbReference type="InterPro" id="IPR039375">
    <property type="entry name" value="NodN-like"/>
</dbReference>
<evidence type="ECO:0000313" key="2">
    <source>
        <dbReference type="EMBL" id="QFU76442.1"/>
    </source>
</evidence>
<dbReference type="SUPFAM" id="SSF54637">
    <property type="entry name" value="Thioesterase/thiol ester dehydrase-isomerase"/>
    <property type="match status" value="1"/>
</dbReference>
<sequence length="154" mass="17018">MPLKTVSLEEFHALVGTKFEPGPWISIEQDRINTFADCTEDHQFIHIDEEAAKQTPFGGTIAHGFLTLSLMVKMIEDVGVMPANVVMGMNYGFDKIRFLSPVRAGKRVRANVELLDLTEKDGGRLLIKQGVSVEIEGEETPALVAEWLSMVVCG</sequence>
<protein>
    <submittedName>
        <fullName evidence="2">MaoC family dehydratase</fullName>
    </submittedName>
</protein>